<evidence type="ECO:0000259" key="1">
    <source>
        <dbReference type="Pfam" id="PF20229"/>
    </source>
</evidence>
<dbReference type="InterPro" id="IPR046858">
    <property type="entry name" value="ChrB_N"/>
</dbReference>
<evidence type="ECO:0000313" key="2">
    <source>
        <dbReference type="EMBL" id="MPM80502.1"/>
    </source>
</evidence>
<reference evidence="2" key="1">
    <citation type="submission" date="2019-08" db="EMBL/GenBank/DDBJ databases">
        <authorList>
            <person name="Kucharzyk K."/>
            <person name="Murdoch R.W."/>
            <person name="Higgins S."/>
            <person name="Loffler F."/>
        </authorList>
    </citation>
    <scope>NUCLEOTIDE SEQUENCE</scope>
</reference>
<dbReference type="EMBL" id="VSSQ01030106">
    <property type="protein sequence ID" value="MPM80502.1"/>
    <property type="molecule type" value="Genomic_DNA"/>
</dbReference>
<feature type="domain" description="ChrB N-terminal" evidence="1">
    <location>
        <begin position="21"/>
        <end position="177"/>
    </location>
</feature>
<proteinExistence type="predicted"/>
<protein>
    <recommendedName>
        <fullName evidence="1">ChrB N-terminal domain-containing protein</fullName>
    </recommendedName>
</protein>
<comment type="caution">
    <text evidence="2">The sequence shown here is derived from an EMBL/GenBank/DDBJ whole genome shotgun (WGS) entry which is preliminary data.</text>
</comment>
<name>A0A645CUW2_9ZZZZ</name>
<dbReference type="Pfam" id="PF20229">
    <property type="entry name" value="ChrB_N"/>
    <property type="match status" value="1"/>
</dbReference>
<sequence>MEHQEWLTINYTLPKEPSRVRVSVWRKLKKSGAVILGQSVWFLPVNENNEAFLQKISDEIIQNNGESYIMRMIPQDESTSERIVAAFNQARDEEYSELLEQCDSLLRELEKESGRGKFTFAELEENEDEFHKLTNWYQKITERDFHGASLRSYADEKLKQCQTRLEAFSAEVYRQNEGEP</sequence>
<gene>
    <name evidence="2" type="ORF">SDC9_127549</name>
</gene>
<accession>A0A645CUW2</accession>
<dbReference type="AlphaFoldDB" id="A0A645CUW2"/>
<organism evidence="2">
    <name type="scientific">bioreactor metagenome</name>
    <dbReference type="NCBI Taxonomy" id="1076179"/>
    <lineage>
        <taxon>unclassified sequences</taxon>
        <taxon>metagenomes</taxon>
        <taxon>ecological metagenomes</taxon>
    </lineage>
</organism>